<protein>
    <recommendedName>
        <fullName evidence="4">Kinesin family member 24</fullName>
    </recommendedName>
</protein>
<name>A0ABN8LW80_9CNID</name>
<accession>A0ABN8LW80</accession>
<evidence type="ECO:0000313" key="2">
    <source>
        <dbReference type="EMBL" id="CAH3021380.1"/>
    </source>
</evidence>
<evidence type="ECO:0000256" key="1">
    <source>
        <dbReference type="SAM" id="MobiDB-lite"/>
    </source>
</evidence>
<feature type="non-terminal residue" evidence="2">
    <location>
        <position position="1"/>
    </location>
</feature>
<sequence>AGAAKTAKRSRSSRKGKRPLSSCAVPAPKQPKLLKEEAISRGQWQPQAAVSPLLGPTSAAKPLVNERGKPASQKPLKDECKAVCQAPAPHGTYGSCWLATAQQFYHDMGGEGGSRVKQGGHIHQPTAWPLPHACAQPYHTGSGSHGQLFRSY</sequence>
<comment type="caution">
    <text evidence="2">The sequence shown here is derived from an EMBL/GenBank/DDBJ whole genome shotgun (WGS) entry which is preliminary data.</text>
</comment>
<proteinExistence type="predicted"/>
<feature type="compositionally biased region" description="Basic and acidic residues" evidence="1">
    <location>
        <begin position="64"/>
        <end position="77"/>
    </location>
</feature>
<organism evidence="2 3">
    <name type="scientific">Porites evermanni</name>
    <dbReference type="NCBI Taxonomy" id="104178"/>
    <lineage>
        <taxon>Eukaryota</taxon>
        <taxon>Metazoa</taxon>
        <taxon>Cnidaria</taxon>
        <taxon>Anthozoa</taxon>
        <taxon>Hexacorallia</taxon>
        <taxon>Scleractinia</taxon>
        <taxon>Fungiina</taxon>
        <taxon>Poritidae</taxon>
        <taxon>Porites</taxon>
    </lineage>
</organism>
<evidence type="ECO:0000313" key="3">
    <source>
        <dbReference type="Proteomes" id="UP001159427"/>
    </source>
</evidence>
<dbReference type="EMBL" id="CALNXI010000180">
    <property type="protein sequence ID" value="CAH3021380.1"/>
    <property type="molecule type" value="Genomic_DNA"/>
</dbReference>
<feature type="compositionally biased region" description="Basic residues" evidence="1">
    <location>
        <begin position="1"/>
        <end position="18"/>
    </location>
</feature>
<feature type="region of interest" description="Disordered" evidence="1">
    <location>
        <begin position="1"/>
        <end position="77"/>
    </location>
</feature>
<keyword evidence="3" id="KW-1185">Reference proteome</keyword>
<evidence type="ECO:0008006" key="4">
    <source>
        <dbReference type="Google" id="ProtNLM"/>
    </source>
</evidence>
<gene>
    <name evidence="2" type="ORF">PEVE_00011181</name>
</gene>
<dbReference type="Proteomes" id="UP001159427">
    <property type="component" value="Unassembled WGS sequence"/>
</dbReference>
<reference evidence="2 3" key="1">
    <citation type="submission" date="2022-05" db="EMBL/GenBank/DDBJ databases">
        <authorList>
            <consortium name="Genoscope - CEA"/>
            <person name="William W."/>
        </authorList>
    </citation>
    <scope>NUCLEOTIDE SEQUENCE [LARGE SCALE GENOMIC DNA]</scope>
</reference>